<dbReference type="Proteomes" id="UP000669179">
    <property type="component" value="Unassembled WGS sequence"/>
</dbReference>
<name>A0A939T910_9ACTN</name>
<dbReference type="InterPro" id="IPR012914">
    <property type="entry name" value="PucR_dom"/>
</dbReference>
<dbReference type="InterPro" id="IPR051448">
    <property type="entry name" value="CdaR-like_regulators"/>
</dbReference>
<evidence type="ECO:0000259" key="3">
    <source>
        <dbReference type="Pfam" id="PF13556"/>
    </source>
</evidence>
<dbReference type="Pfam" id="PF13556">
    <property type="entry name" value="HTH_30"/>
    <property type="match status" value="1"/>
</dbReference>
<proteinExistence type="inferred from homology"/>
<dbReference type="Gene3D" id="1.10.10.2840">
    <property type="entry name" value="PucR C-terminal helix-turn-helix domain"/>
    <property type="match status" value="1"/>
</dbReference>
<dbReference type="InterPro" id="IPR025736">
    <property type="entry name" value="PucR_C-HTH_dom"/>
</dbReference>
<evidence type="ECO:0000259" key="2">
    <source>
        <dbReference type="Pfam" id="PF07905"/>
    </source>
</evidence>
<evidence type="ECO:0000313" key="5">
    <source>
        <dbReference type="EMBL" id="MBO2447490.1"/>
    </source>
</evidence>
<organism evidence="5 6">
    <name type="scientific">Actinomadura barringtoniae</name>
    <dbReference type="NCBI Taxonomy" id="1427535"/>
    <lineage>
        <taxon>Bacteria</taxon>
        <taxon>Bacillati</taxon>
        <taxon>Actinomycetota</taxon>
        <taxon>Actinomycetes</taxon>
        <taxon>Streptosporangiales</taxon>
        <taxon>Thermomonosporaceae</taxon>
        <taxon>Actinomadura</taxon>
    </lineage>
</organism>
<accession>A0A939T910</accession>
<feature type="domain" description="Purine catabolism PurC-like" evidence="2">
    <location>
        <begin position="18"/>
        <end position="123"/>
    </location>
</feature>
<reference evidence="5" key="1">
    <citation type="submission" date="2021-03" db="EMBL/GenBank/DDBJ databases">
        <authorList>
            <person name="Kanchanasin P."/>
            <person name="Saeng-In P."/>
            <person name="Phongsopitanun W."/>
            <person name="Yuki M."/>
            <person name="Kudo T."/>
            <person name="Ohkuma M."/>
            <person name="Tanasupawat S."/>
        </authorList>
    </citation>
    <scope>NUCLEOTIDE SEQUENCE</scope>
    <source>
        <strain evidence="5">GKU 128</strain>
    </source>
</reference>
<evidence type="ECO:0000256" key="1">
    <source>
        <dbReference type="ARBA" id="ARBA00006754"/>
    </source>
</evidence>
<dbReference type="PANTHER" id="PTHR33744">
    <property type="entry name" value="CARBOHYDRATE DIACID REGULATOR"/>
    <property type="match status" value="1"/>
</dbReference>
<gene>
    <name evidence="5" type="ORF">J4573_10360</name>
</gene>
<dbReference type="Pfam" id="PF07905">
    <property type="entry name" value="PucR"/>
    <property type="match status" value="1"/>
</dbReference>
<feature type="domain" description="CdaR GGDEF-like" evidence="4">
    <location>
        <begin position="275"/>
        <end position="391"/>
    </location>
</feature>
<dbReference type="AlphaFoldDB" id="A0A939T910"/>
<dbReference type="InterPro" id="IPR041522">
    <property type="entry name" value="CdaR_GGDEF"/>
</dbReference>
<dbReference type="Pfam" id="PF17853">
    <property type="entry name" value="GGDEF_2"/>
    <property type="match status" value="1"/>
</dbReference>
<protein>
    <submittedName>
        <fullName evidence="5">PucR family transcriptional regulator ligand-binding domain-containing protein</fullName>
    </submittedName>
</protein>
<sequence>MSGRGGPTLRRLAGHLGLRVLTGDDLLDRPIRWVFTTDLPDPGRYLAGGELVLTGLMWRRRAADSEAFVAAVAARGAVGVAAGTAALGEVPHDLVTACARHDLPLLEVPAELSFAVLARRVLAERPPDPAGRRQELLAAVAGSGGLAAPVALVAEELERPCWLLSPTGRTMAASGPPLPAATAEAITTLFHGGGRQAHRARLDGQRFALCPLPCDLRTPPCFLAVESDEDLELADIAGDLAVALEHDRARCDDGSAMSRALAERLVGGLLDDDRSRREIGDLMTDLGLPADRTPAAVAIEVTGPGGSAVARFLIEEAAGPATAVAIGDREAETLALAGAAPRELAEHLRTAVRLLGGALTGHRISVGVSGTASSGLGPREALQEARNARRLAALGRAPVAVTAGDEIDSVDLLIAAMPRGVRDRFRKGLIGELEAYDESHGARLRETLAAFLALSGSWQRCAAELHVHVNTVRYRLRRVEEFTGRDLSRFPDRVDLFLALRLADWERAI</sequence>
<dbReference type="InterPro" id="IPR042070">
    <property type="entry name" value="PucR_C-HTH_sf"/>
</dbReference>
<dbReference type="EMBL" id="JAGEOJ010000004">
    <property type="protein sequence ID" value="MBO2447490.1"/>
    <property type="molecule type" value="Genomic_DNA"/>
</dbReference>
<comment type="caution">
    <text evidence="5">The sequence shown here is derived from an EMBL/GenBank/DDBJ whole genome shotgun (WGS) entry which is preliminary data.</text>
</comment>
<dbReference type="PANTHER" id="PTHR33744:SF17">
    <property type="entry name" value="CONSERVED PROTEIN"/>
    <property type="match status" value="1"/>
</dbReference>
<dbReference type="RefSeq" id="WP_208255137.1">
    <property type="nucleotide sequence ID" value="NZ_JAGEOJ010000004.1"/>
</dbReference>
<keyword evidence="6" id="KW-1185">Reference proteome</keyword>
<evidence type="ECO:0000259" key="4">
    <source>
        <dbReference type="Pfam" id="PF17853"/>
    </source>
</evidence>
<feature type="domain" description="PucR C-terminal helix-turn-helix" evidence="3">
    <location>
        <begin position="444"/>
        <end position="502"/>
    </location>
</feature>
<comment type="similarity">
    <text evidence="1">Belongs to the CdaR family.</text>
</comment>
<evidence type="ECO:0000313" key="6">
    <source>
        <dbReference type="Proteomes" id="UP000669179"/>
    </source>
</evidence>